<evidence type="ECO:0000313" key="1">
    <source>
        <dbReference type="EMBL" id="KAH3733147.1"/>
    </source>
</evidence>
<accession>A0A9D4HU54</accession>
<keyword evidence="2" id="KW-1185">Reference proteome</keyword>
<name>A0A9D4HU54_DREPO</name>
<organism evidence="1 2">
    <name type="scientific">Dreissena polymorpha</name>
    <name type="common">Zebra mussel</name>
    <name type="synonym">Mytilus polymorpha</name>
    <dbReference type="NCBI Taxonomy" id="45954"/>
    <lineage>
        <taxon>Eukaryota</taxon>
        <taxon>Metazoa</taxon>
        <taxon>Spiralia</taxon>
        <taxon>Lophotrochozoa</taxon>
        <taxon>Mollusca</taxon>
        <taxon>Bivalvia</taxon>
        <taxon>Autobranchia</taxon>
        <taxon>Heteroconchia</taxon>
        <taxon>Euheterodonta</taxon>
        <taxon>Imparidentia</taxon>
        <taxon>Neoheterodontei</taxon>
        <taxon>Myida</taxon>
        <taxon>Dreissenoidea</taxon>
        <taxon>Dreissenidae</taxon>
        <taxon>Dreissena</taxon>
    </lineage>
</organism>
<dbReference type="AlphaFoldDB" id="A0A9D4HU54"/>
<dbReference type="EMBL" id="JAIWYP010000011">
    <property type="protein sequence ID" value="KAH3733147.1"/>
    <property type="molecule type" value="Genomic_DNA"/>
</dbReference>
<gene>
    <name evidence="1" type="ORF">DPMN_039572</name>
</gene>
<comment type="caution">
    <text evidence="1">The sequence shown here is derived from an EMBL/GenBank/DDBJ whole genome shotgun (WGS) entry which is preliminary data.</text>
</comment>
<protein>
    <submittedName>
        <fullName evidence="1">Uncharacterized protein</fullName>
    </submittedName>
</protein>
<evidence type="ECO:0000313" key="2">
    <source>
        <dbReference type="Proteomes" id="UP000828390"/>
    </source>
</evidence>
<sequence>MTVRKLVADAVARLANTRLHGCRWHGQKRPVPHATLLGSVTEPVLSQFDYVRTQFFFIRCAVVTRSKAVLTPSYYVLQRDDRKKILSRLKVRKHLSRSTPFQGVHKVRRQFVTRCYYDHSVLTQFEPV</sequence>
<reference evidence="1" key="1">
    <citation type="journal article" date="2019" name="bioRxiv">
        <title>The Genome of the Zebra Mussel, Dreissena polymorpha: A Resource for Invasive Species Research.</title>
        <authorList>
            <person name="McCartney M.A."/>
            <person name="Auch B."/>
            <person name="Kono T."/>
            <person name="Mallez S."/>
            <person name="Zhang Y."/>
            <person name="Obille A."/>
            <person name="Becker A."/>
            <person name="Abrahante J.E."/>
            <person name="Garbe J."/>
            <person name="Badalamenti J.P."/>
            <person name="Herman A."/>
            <person name="Mangelson H."/>
            <person name="Liachko I."/>
            <person name="Sullivan S."/>
            <person name="Sone E.D."/>
            <person name="Koren S."/>
            <person name="Silverstein K.A.T."/>
            <person name="Beckman K.B."/>
            <person name="Gohl D.M."/>
        </authorList>
    </citation>
    <scope>NUCLEOTIDE SEQUENCE</scope>
    <source>
        <strain evidence="1">Duluth1</strain>
        <tissue evidence="1">Whole animal</tissue>
    </source>
</reference>
<dbReference type="Proteomes" id="UP000828390">
    <property type="component" value="Unassembled WGS sequence"/>
</dbReference>
<proteinExistence type="predicted"/>
<reference evidence="1" key="2">
    <citation type="submission" date="2020-11" db="EMBL/GenBank/DDBJ databases">
        <authorList>
            <person name="McCartney M.A."/>
            <person name="Auch B."/>
            <person name="Kono T."/>
            <person name="Mallez S."/>
            <person name="Becker A."/>
            <person name="Gohl D.M."/>
            <person name="Silverstein K.A.T."/>
            <person name="Koren S."/>
            <person name="Bechman K.B."/>
            <person name="Herman A."/>
            <person name="Abrahante J.E."/>
            <person name="Garbe J."/>
        </authorList>
    </citation>
    <scope>NUCLEOTIDE SEQUENCE</scope>
    <source>
        <strain evidence="1">Duluth1</strain>
        <tissue evidence="1">Whole animal</tissue>
    </source>
</reference>